<evidence type="ECO:0000313" key="4">
    <source>
        <dbReference type="Proteomes" id="UP000654993"/>
    </source>
</evidence>
<reference evidence="3" key="1">
    <citation type="submission" date="2020-08" db="EMBL/GenBank/DDBJ databases">
        <authorList>
            <person name="Uke A."/>
            <person name="Chhe C."/>
            <person name="Baramee S."/>
            <person name="Kosugi A."/>
        </authorList>
    </citation>
    <scope>NUCLEOTIDE SEQUENCE</scope>
    <source>
        <strain evidence="3">DA-C8</strain>
    </source>
</reference>
<dbReference type="EMBL" id="BMAQ01000014">
    <property type="protein sequence ID" value="GFR38280.1"/>
    <property type="molecule type" value="Genomic_DNA"/>
</dbReference>
<keyword evidence="4" id="KW-1185">Reference proteome</keyword>
<dbReference type="InterPro" id="IPR009242">
    <property type="entry name" value="DUF896"/>
</dbReference>
<dbReference type="Pfam" id="PF05979">
    <property type="entry name" value="DUF896"/>
    <property type="match status" value="1"/>
</dbReference>
<evidence type="ECO:0000256" key="2">
    <source>
        <dbReference type="HAMAP-Rule" id="MF_01103"/>
    </source>
</evidence>
<evidence type="ECO:0000256" key="1">
    <source>
        <dbReference type="ARBA" id="ARBA00022490"/>
    </source>
</evidence>
<dbReference type="Proteomes" id="UP000654993">
    <property type="component" value="Unassembled WGS sequence"/>
</dbReference>
<dbReference type="Gene3D" id="1.10.287.540">
    <property type="entry name" value="Helix hairpin bin"/>
    <property type="match status" value="1"/>
</dbReference>
<dbReference type="HAMAP" id="MF_01103">
    <property type="entry name" value="UPF0291"/>
    <property type="match status" value="1"/>
</dbReference>
<comment type="caution">
    <text evidence="3">The sequence shown here is derived from an EMBL/GenBank/DDBJ whole genome shotgun (WGS) entry which is preliminary data.</text>
</comment>
<comment type="similarity">
    <text evidence="2">Belongs to the UPF0291 family.</text>
</comment>
<keyword evidence="1 2" id="KW-0963">Cytoplasm</keyword>
<reference evidence="3" key="2">
    <citation type="journal article" date="2021" name="Data Brief">
        <title>Draft genome sequence data of the facultative, thermophilic, xylanolytic bacterium Paenibacillus sp. strain DA-C8.</title>
        <authorList>
            <person name="Chhe C."/>
            <person name="Uke A."/>
            <person name="Baramee S."/>
            <person name="Ungkulpasvich U."/>
            <person name="Tachaapaikoon C."/>
            <person name="Pason P."/>
            <person name="Waeonukul R."/>
            <person name="Ratanakhanokchai K."/>
            <person name="Kosugi A."/>
        </authorList>
    </citation>
    <scope>NUCLEOTIDE SEQUENCE</scope>
    <source>
        <strain evidence="3">DA-C8</strain>
    </source>
</reference>
<dbReference type="SUPFAM" id="SSF158221">
    <property type="entry name" value="YnzC-like"/>
    <property type="match status" value="1"/>
</dbReference>
<dbReference type="PANTHER" id="PTHR37300:SF1">
    <property type="entry name" value="UPF0291 PROTEIN YNZC"/>
    <property type="match status" value="1"/>
</dbReference>
<evidence type="ECO:0000313" key="3">
    <source>
        <dbReference type="EMBL" id="GFR38280.1"/>
    </source>
</evidence>
<dbReference type="GO" id="GO:0005737">
    <property type="term" value="C:cytoplasm"/>
    <property type="evidence" value="ECO:0007669"/>
    <property type="project" value="UniProtKB-SubCell"/>
</dbReference>
<dbReference type="RefSeq" id="WP_200966523.1">
    <property type="nucleotide sequence ID" value="NZ_BMAQ01000014.1"/>
</dbReference>
<name>A0A916QD11_9BACL</name>
<proteinExistence type="inferred from homology"/>
<dbReference type="PANTHER" id="PTHR37300">
    <property type="entry name" value="UPF0291 PROTEIN CBO2609/CLC_2481"/>
    <property type="match status" value="1"/>
</dbReference>
<dbReference type="AlphaFoldDB" id="A0A916QD11"/>
<accession>A0A916QD11</accession>
<gene>
    <name evidence="3" type="ORF">PRECH8_15760</name>
</gene>
<protein>
    <recommendedName>
        <fullName evidence="2">UPF0291 protein PRECH8_15760</fullName>
    </recommendedName>
</protein>
<comment type="subcellular location">
    <subcellularLocation>
        <location evidence="2">Cytoplasm</location>
    </subcellularLocation>
</comment>
<sequence>MITDEQIRRINELFKKQKTVGLTTEELVEQKKLRKLYLEGIRASLRGHLENIRFVDSDDQLKH</sequence>
<organism evidence="3 4">
    <name type="scientific">Insulibacter thermoxylanivorax</name>
    <dbReference type="NCBI Taxonomy" id="2749268"/>
    <lineage>
        <taxon>Bacteria</taxon>
        <taxon>Bacillati</taxon>
        <taxon>Bacillota</taxon>
        <taxon>Bacilli</taxon>
        <taxon>Bacillales</taxon>
        <taxon>Paenibacillaceae</taxon>
        <taxon>Insulibacter</taxon>
    </lineage>
</organism>